<dbReference type="Gene3D" id="2.70.150.10">
    <property type="entry name" value="Calcium-transporting ATPase, cytoplasmic transduction domain A"/>
    <property type="match status" value="1"/>
</dbReference>
<feature type="transmembrane region" description="Helical" evidence="10">
    <location>
        <begin position="439"/>
        <end position="465"/>
    </location>
</feature>
<dbReference type="NCBIfam" id="TIGR01494">
    <property type="entry name" value="ATPase_P-type"/>
    <property type="match status" value="1"/>
</dbReference>
<feature type="transmembrane region" description="Helical" evidence="10">
    <location>
        <begin position="225"/>
        <end position="243"/>
    </location>
</feature>
<evidence type="ECO:0000313" key="13">
    <source>
        <dbReference type="EMBL" id="MFC4350889.1"/>
    </source>
</evidence>
<evidence type="ECO:0000259" key="12">
    <source>
        <dbReference type="PROSITE" id="PS50846"/>
    </source>
</evidence>
<comment type="caution">
    <text evidence="13">The sequence shown here is derived from an EMBL/GenBank/DDBJ whole genome shotgun (WGS) entry which is preliminary data.</text>
</comment>
<keyword evidence="8 10" id="KW-1133">Transmembrane helix</keyword>
<dbReference type="Gene3D" id="3.40.1110.10">
    <property type="entry name" value="Calcium-transporting ATPase, cytoplasmic domain N"/>
    <property type="match status" value="1"/>
</dbReference>
<dbReference type="InterPro" id="IPR018303">
    <property type="entry name" value="ATPase_P-typ_P_site"/>
</dbReference>
<feature type="transmembrane region" description="Helical" evidence="10">
    <location>
        <begin position="255"/>
        <end position="275"/>
    </location>
</feature>
<evidence type="ECO:0000256" key="10">
    <source>
        <dbReference type="RuleBase" id="RU362081"/>
    </source>
</evidence>
<evidence type="ECO:0000313" key="14">
    <source>
        <dbReference type="Proteomes" id="UP001595799"/>
    </source>
</evidence>
<dbReference type="NCBIfam" id="TIGR01525">
    <property type="entry name" value="ATPase-IB_hvy"/>
    <property type="match status" value="1"/>
</dbReference>
<feature type="domain" description="HMA" evidence="12">
    <location>
        <begin position="25"/>
        <end position="91"/>
    </location>
</feature>
<keyword evidence="7" id="KW-1278">Translocase</keyword>
<evidence type="ECO:0000256" key="4">
    <source>
        <dbReference type="ARBA" id="ARBA00022723"/>
    </source>
</evidence>
<feature type="transmembrane region" description="Helical" evidence="10">
    <location>
        <begin position="747"/>
        <end position="766"/>
    </location>
</feature>
<evidence type="ECO:0000256" key="11">
    <source>
        <dbReference type="SAM" id="MobiDB-lite"/>
    </source>
</evidence>
<dbReference type="PANTHER" id="PTHR43520:SF8">
    <property type="entry name" value="P-TYPE CU(+) TRANSPORTER"/>
    <property type="match status" value="1"/>
</dbReference>
<dbReference type="Gene3D" id="3.40.50.1000">
    <property type="entry name" value="HAD superfamily/HAD-like"/>
    <property type="match status" value="1"/>
</dbReference>
<dbReference type="PROSITE" id="PS01229">
    <property type="entry name" value="COF_2"/>
    <property type="match status" value="1"/>
</dbReference>
<keyword evidence="6 10" id="KW-0067">ATP-binding</keyword>
<dbReference type="SFLD" id="SFLDS00003">
    <property type="entry name" value="Haloacid_Dehalogenase"/>
    <property type="match status" value="1"/>
</dbReference>
<keyword evidence="9 10" id="KW-0472">Membrane</keyword>
<dbReference type="InterPro" id="IPR059000">
    <property type="entry name" value="ATPase_P-type_domA"/>
</dbReference>
<evidence type="ECO:0000256" key="6">
    <source>
        <dbReference type="ARBA" id="ARBA00022840"/>
    </source>
</evidence>
<dbReference type="CDD" id="cd00371">
    <property type="entry name" value="HMA"/>
    <property type="match status" value="1"/>
</dbReference>
<dbReference type="PRINTS" id="PR00119">
    <property type="entry name" value="CATATPASE"/>
</dbReference>
<accession>A0ABV8UIL1</accession>
<dbReference type="InterPro" id="IPR036163">
    <property type="entry name" value="HMA_dom_sf"/>
</dbReference>
<feature type="transmembrane region" description="Helical" evidence="10">
    <location>
        <begin position="408"/>
        <end position="427"/>
    </location>
</feature>
<dbReference type="InterPro" id="IPR044492">
    <property type="entry name" value="P_typ_ATPase_HD_dom"/>
</dbReference>
<evidence type="ECO:0000256" key="2">
    <source>
        <dbReference type="ARBA" id="ARBA00006024"/>
    </source>
</evidence>
<dbReference type="InterPro" id="IPR036412">
    <property type="entry name" value="HAD-like_sf"/>
</dbReference>
<feature type="region of interest" description="Disordered" evidence="11">
    <location>
        <begin position="1"/>
        <end position="22"/>
    </location>
</feature>
<keyword evidence="14" id="KW-1185">Reference proteome</keyword>
<dbReference type="EMBL" id="JBHSCW010000003">
    <property type="protein sequence ID" value="MFC4350889.1"/>
    <property type="molecule type" value="Genomic_DNA"/>
</dbReference>
<keyword evidence="4 10" id="KW-0479">Metal-binding</keyword>
<dbReference type="InterPro" id="IPR001757">
    <property type="entry name" value="P_typ_ATPase"/>
</dbReference>
<proteinExistence type="inferred from homology"/>
<comment type="similarity">
    <text evidence="2 10">Belongs to the cation transport ATPase (P-type) (TC 3.A.3) family. Type IB subfamily.</text>
</comment>
<protein>
    <submittedName>
        <fullName evidence="13">Heavy metal translocating P-type ATPase</fullName>
    </submittedName>
</protein>
<evidence type="ECO:0000256" key="8">
    <source>
        <dbReference type="ARBA" id="ARBA00022989"/>
    </source>
</evidence>
<dbReference type="Pfam" id="PF00122">
    <property type="entry name" value="E1-E2_ATPase"/>
    <property type="match status" value="1"/>
</dbReference>
<sequence length="815" mass="86060">MTTATAVEDQPAPWSEEPSERPDRARIRARIGGLHCSLCTGTIEKALGRQMGVDKVAVSLTHEQALVEYDPGKVTPEALLGTLRDIGYTIHDPNKLRPYEEEERELVAEGRRFLTATAFSLLSIALITDPAGPLSLVLPALATVSLVAFVFLVLRARGLWPAIAGAGGLGALTCGLLALKGEGLLVGFTPWIVGGLAAAIVFGVARHILVMAFQALRRGILNQHVLLEAGAFAGLAGGVIGLVVDRPGYPTAPFFAVAVMVATYHIFSEWLSLIVKTRSSQAVKRLLDLQPDTARVQRDGREVEIALSEVAQGDLARVRPGERLPVDGEVVEGRSAVDQSLVTGEPMPVERQAGDAVIGGTINGNGTLLVRVTAVGAESFLQRVAREVEDARALKPGLLHLVDRVLRVYTPLVLAISILSFLGWALLPQLLGFPADLQRAIFAGLSVLVMGYPCAVGISAPLSIVRGAGEAAEKGVLMRTGEAFQGYRVVRQIAFDKTGTLTEGQPRVHEVEAASGDADALLTLAAAVEAASEHPLAEAVVEAAFEAGLTPPDAESFEATPGKGVTARIDGANVLVGSPRFVTESGVDLTSIERQVSELEDKGRTVIVVVRDGEFIGLLALGDAPRGDAAETITRLRDAGVRTVLVTGDNERTAARVARDLGLDEVHAEVLPGEKAELIRNLQTRGRTAMVGDGVNDAPALMQADVGIAMGSGTDIAIDAADIIILNNRISNVAEAREISSEGYRKMLQNVSLAFLFNGVGVPLAATGLLYPVWAMVAMAASVTAIFVNSLWGRPRLFFDALLSVGRPLPENAKA</sequence>
<dbReference type="NCBIfam" id="TIGR01511">
    <property type="entry name" value="ATPase-IB1_Cu"/>
    <property type="match status" value="1"/>
</dbReference>
<dbReference type="SUPFAM" id="SSF56784">
    <property type="entry name" value="HAD-like"/>
    <property type="match status" value="1"/>
</dbReference>
<evidence type="ECO:0000256" key="7">
    <source>
        <dbReference type="ARBA" id="ARBA00022967"/>
    </source>
</evidence>
<dbReference type="RefSeq" id="WP_382421234.1">
    <property type="nucleotide sequence ID" value="NZ_JBHSCW010000003.1"/>
</dbReference>
<dbReference type="Gene3D" id="3.30.70.100">
    <property type="match status" value="1"/>
</dbReference>
<comment type="subcellular location">
    <subcellularLocation>
        <location evidence="10">Cell membrane</location>
    </subcellularLocation>
    <subcellularLocation>
        <location evidence="1">Endomembrane system</location>
        <topology evidence="1">Multi-pass membrane protein</topology>
    </subcellularLocation>
</comment>
<dbReference type="InterPro" id="IPR023214">
    <property type="entry name" value="HAD_sf"/>
</dbReference>
<dbReference type="PANTHER" id="PTHR43520">
    <property type="entry name" value="ATP7, ISOFORM B"/>
    <property type="match status" value="1"/>
</dbReference>
<keyword evidence="10" id="KW-1003">Cell membrane</keyword>
<keyword evidence="5 10" id="KW-0547">Nucleotide-binding</keyword>
<dbReference type="InterPro" id="IPR023299">
    <property type="entry name" value="ATPase_P-typ_cyto_dom_N"/>
</dbReference>
<dbReference type="InterPro" id="IPR006121">
    <property type="entry name" value="HMA_dom"/>
</dbReference>
<gene>
    <name evidence="13" type="ORF">ACFOW6_04960</name>
</gene>
<dbReference type="Proteomes" id="UP001595799">
    <property type="component" value="Unassembled WGS sequence"/>
</dbReference>
<dbReference type="PROSITE" id="PS50846">
    <property type="entry name" value="HMA_2"/>
    <property type="match status" value="1"/>
</dbReference>
<feature type="transmembrane region" description="Helical" evidence="10">
    <location>
        <begin position="159"/>
        <end position="179"/>
    </location>
</feature>
<dbReference type="SUPFAM" id="SSF81653">
    <property type="entry name" value="Calcium ATPase, transduction domain A"/>
    <property type="match status" value="1"/>
</dbReference>
<dbReference type="SUPFAM" id="SSF55008">
    <property type="entry name" value="HMA, heavy metal-associated domain"/>
    <property type="match status" value="1"/>
</dbReference>
<name>A0ABV8UIL1_9PROT</name>
<dbReference type="SFLD" id="SFLDG00002">
    <property type="entry name" value="C1.7:_P-type_atpase_like"/>
    <property type="match status" value="1"/>
</dbReference>
<feature type="transmembrane region" description="Helical" evidence="10">
    <location>
        <begin position="191"/>
        <end position="213"/>
    </location>
</feature>
<dbReference type="InterPro" id="IPR008250">
    <property type="entry name" value="ATPase_P-typ_transduc_dom_A_sf"/>
</dbReference>
<keyword evidence="3 10" id="KW-0812">Transmembrane</keyword>
<dbReference type="InterPro" id="IPR027256">
    <property type="entry name" value="P-typ_ATPase_IB"/>
</dbReference>
<reference evidence="14" key="1">
    <citation type="journal article" date="2019" name="Int. J. Syst. Evol. Microbiol.">
        <title>The Global Catalogue of Microorganisms (GCM) 10K type strain sequencing project: providing services to taxonomists for standard genome sequencing and annotation.</title>
        <authorList>
            <consortium name="The Broad Institute Genomics Platform"/>
            <consortium name="The Broad Institute Genome Sequencing Center for Infectious Disease"/>
            <person name="Wu L."/>
            <person name="Ma J."/>
        </authorList>
    </citation>
    <scope>NUCLEOTIDE SEQUENCE [LARGE SCALE GENOMIC DNA]</scope>
    <source>
        <strain evidence="14">CECT 8472</strain>
    </source>
</reference>
<evidence type="ECO:0000256" key="9">
    <source>
        <dbReference type="ARBA" id="ARBA00023136"/>
    </source>
</evidence>
<dbReference type="Pfam" id="PF00403">
    <property type="entry name" value="HMA"/>
    <property type="match status" value="1"/>
</dbReference>
<dbReference type="Pfam" id="PF00702">
    <property type="entry name" value="Hydrolase"/>
    <property type="match status" value="1"/>
</dbReference>
<organism evidence="13 14">
    <name type="scientific">Fodinicurvata halophila</name>
    <dbReference type="NCBI Taxonomy" id="1419723"/>
    <lineage>
        <taxon>Bacteria</taxon>
        <taxon>Pseudomonadati</taxon>
        <taxon>Pseudomonadota</taxon>
        <taxon>Alphaproteobacteria</taxon>
        <taxon>Rhodospirillales</taxon>
        <taxon>Rhodovibrionaceae</taxon>
        <taxon>Fodinicurvata</taxon>
    </lineage>
</organism>
<dbReference type="PROSITE" id="PS00154">
    <property type="entry name" value="ATPASE_E1_E2"/>
    <property type="match status" value="1"/>
</dbReference>
<evidence type="ECO:0000256" key="5">
    <source>
        <dbReference type="ARBA" id="ARBA00022741"/>
    </source>
</evidence>
<dbReference type="SFLD" id="SFLDF00027">
    <property type="entry name" value="p-type_atpase"/>
    <property type="match status" value="1"/>
</dbReference>
<evidence type="ECO:0000256" key="1">
    <source>
        <dbReference type="ARBA" id="ARBA00004127"/>
    </source>
</evidence>
<feature type="transmembrane region" description="Helical" evidence="10">
    <location>
        <begin position="134"/>
        <end position="154"/>
    </location>
</feature>
<evidence type="ECO:0000256" key="3">
    <source>
        <dbReference type="ARBA" id="ARBA00022692"/>
    </source>
</evidence>